<dbReference type="Pfam" id="PF23397">
    <property type="entry name" value="DUF7104"/>
    <property type="match status" value="2"/>
</dbReference>
<evidence type="ECO:0000313" key="4">
    <source>
        <dbReference type="EMBL" id="CEN62394.1"/>
    </source>
</evidence>
<gene>
    <name evidence="4" type="ORF">ASPCAL09029</name>
</gene>
<feature type="region of interest" description="Disordered" evidence="2">
    <location>
        <begin position="1"/>
        <end position="59"/>
    </location>
</feature>
<accession>A0A0U5GTM0</accession>
<sequence length="1508" mass="169070">MRLCCSQGDKDDGDQRPSAPRPVPTPATSAGKPQTTHTTAPISPSESASITKEKPLGSPDLWKEAYESLDEDRKDLVSLGSTGSSTDAINGVIEQTEKRYREWKKGGLTIRRSDGNDINVRSSAERILNAAMQARDLIATVAALDPTGKASAAWTVVSLGLTMVHNDIERRDAVFAASEYLAENLAYYSLVDAHYRDQRVEGGQNFDRALVRVYTAILDYTAEVKKVQKENRAVRMAKSIRALADQPLTQLKATIEEQSLAAEKWADFTNNMRSRELAQKTLAQVDESVGMIKKLYSKALNDEERKIMDWVSVISYSNAQIDTQKHRTPDTGNWLLKSKEYRDWKSSPGSILWLRGVVGCGKSVLCSTVIQDIENRCEEDESKSLGYWYFQFNNDKTQSVDNMVRSLIQQLSRSPLDESVTKAWEKHSRKNSQPNRESLLAMLDSIITSMPSDVFVVFDALDECPQTSSQWERQQLLSILVDLAKKHKDNLHILATSRPEQDIAATMGKFSLIDLEERLAKDVETFVHARLAERLSDLTQATKTLVIDALLNNRERRFRWTDLELKRLEGCPTDKRIREALRTIPKDLADTYKSILDGIDDEDRSMAREMLMLLAFPAGALDLKTVASFAGLRSPNYVLKICTTSLLSVLDDQTVKLAHFSVKEYLVISKDADKCDECRFSQTAAQEHLARKTVDCLLAQTGKLGKEDAMSNAFLVYAAIHWPGHIAALGDISLWPADLPAKVDRLFTEPIVYFNWIRIFEHDAKPEENPWGKLPEECLPPIYRASELSLLRTVDLLINDGADPLQCFRRRACPLELAVKRGRLAVVDLMLKKKLRIPGELIKAILSMINLGGDNRASEASQSELAAVMNTIRELGILRDISGESGDVIHERYIWCAFQNFDVGPLLVNQLLDWRDTGLASFSLPDDIVRTAMTGTMFGNEMLDLLFERCNDEIHIPPTLFSNRHVLRLVQPSAVVALARRRPAELTISDALLNHLGRKLSAQDLQFMLQTYPDIRVTEAVLVAGAENQQGLTVFQLLWDRRVPGTSVTEDMLISAATREEGEVLEFLIAELGPGTRLSDKVMEQVIRNRKGMALVRMIWGSGMATFDVSERVIEAAVSKYEAPLEMLQLLINNSMSEIPVTEAIVCGAAQNRCHASSLITYLSHLQEGPLPITEEALVLSMNSDHNTLGMLIDNYSELPISDRVFLEACSERDALALLLDKHGDRAPVQQIIEKFTTYHPPADWVLEMLLDRRLVTVDEKLLEAVAGRYGTLSAVLTRAPDTPISHHAWVQAAMDPRSIRLLLDKHGSDTPITEDIIIGALKSDDFRETVEAIIHRTGLAPITENVLRKAMRERPLMVPWILQQRPSLHIAVDDLLKDVWLDMELPAEHKFLAFFALPELQVVEEPEITRSMLEKCPYDAERKENFGLDGVVEEIAGSAHCRLPEPELEQLGEIIVERCGHAAVETFLRSTYTSNLTITDTILQAAERNVIADRHVLMAVLAKRRAD</sequence>
<dbReference type="Proteomes" id="UP000054771">
    <property type="component" value="Unassembled WGS sequence"/>
</dbReference>
<dbReference type="SUPFAM" id="SSF52540">
    <property type="entry name" value="P-loop containing nucleoside triphosphate hydrolases"/>
    <property type="match status" value="1"/>
</dbReference>
<dbReference type="Pfam" id="PF24883">
    <property type="entry name" value="NPHP3_N"/>
    <property type="match status" value="1"/>
</dbReference>
<dbReference type="InterPro" id="IPR027417">
    <property type="entry name" value="P-loop_NTPase"/>
</dbReference>
<protein>
    <recommendedName>
        <fullName evidence="3">Nephrocystin 3-like N-terminal domain-containing protein</fullName>
    </recommendedName>
</protein>
<evidence type="ECO:0000259" key="3">
    <source>
        <dbReference type="Pfam" id="PF24883"/>
    </source>
</evidence>
<keyword evidence="5" id="KW-1185">Reference proteome</keyword>
<dbReference type="OMA" id="FGTIYCV"/>
<dbReference type="SUPFAM" id="SSF48403">
    <property type="entry name" value="Ankyrin repeat"/>
    <property type="match status" value="1"/>
</dbReference>
<feature type="domain" description="Nephrocystin 3-like N-terminal" evidence="3">
    <location>
        <begin position="330"/>
        <end position="498"/>
    </location>
</feature>
<dbReference type="EMBL" id="CDMC01000007">
    <property type="protein sequence ID" value="CEN62394.1"/>
    <property type="molecule type" value="Genomic_DNA"/>
</dbReference>
<feature type="compositionally biased region" description="Polar residues" evidence="2">
    <location>
        <begin position="26"/>
        <end position="50"/>
    </location>
</feature>
<evidence type="ECO:0000313" key="5">
    <source>
        <dbReference type="Proteomes" id="UP000054771"/>
    </source>
</evidence>
<organism evidence="4 5">
    <name type="scientific">Aspergillus calidoustus</name>
    <dbReference type="NCBI Taxonomy" id="454130"/>
    <lineage>
        <taxon>Eukaryota</taxon>
        <taxon>Fungi</taxon>
        <taxon>Dikarya</taxon>
        <taxon>Ascomycota</taxon>
        <taxon>Pezizomycotina</taxon>
        <taxon>Eurotiomycetes</taxon>
        <taxon>Eurotiomycetidae</taxon>
        <taxon>Eurotiales</taxon>
        <taxon>Aspergillaceae</taxon>
        <taxon>Aspergillus</taxon>
        <taxon>Aspergillus subgen. Nidulantes</taxon>
    </lineage>
</organism>
<dbReference type="Gene3D" id="3.40.50.300">
    <property type="entry name" value="P-loop containing nucleotide triphosphate hydrolases"/>
    <property type="match status" value="1"/>
</dbReference>
<reference evidence="5" key="1">
    <citation type="journal article" date="2016" name="Genome Announc.">
        <title>Draft genome sequences of fungus Aspergillus calidoustus.</title>
        <authorList>
            <person name="Horn F."/>
            <person name="Linde J."/>
            <person name="Mattern D.J."/>
            <person name="Walther G."/>
            <person name="Guthke R."/>
            <person name="Scherlach K."/>
            <person name="Martin K."/>
            <person name="Brakhage A.A."/>
            <person name="Petzke L."/>
            <person name="Valiante V."/>
        </authorList>
    </citation>
    <scope>NUCLEOTIDE SEQUENCE [LARGE SCALE GENOMIC DNA]</scope>
    <source>
        <strain evidence="5">SF006504</strain>
    </source>
</reference>
<name>A0A0U5GTM0_ASPCI</name>
<dbReference type="STRING" id="454130.A0A0U5GTM0"/>
<proteinExistence type="predicted"/>
<evidence type="ECO:0000256" key="2">
    <source>
        <dbReference type="SAM" id="MobiDB-lite"/>
    </source>
</evidence>
<dbReference type="InterPro" id="IPR055530">
    <property type="entry name" value="DUF7104"/>
</dbReference>
<dbReference type="PANTHER" id="PTHR10039">
    <property type="entry name" value="AMELOGENIN"/>
    <property type="match status" value="1"/>
</dbReference>
<evidence type="ECO:0000256" key="1">
    <source>
        <dbReference type="ARBA" id="ARBA00022737"/>
    </source>
</evidence>
<keyword evidence="1" id="KW-0677">Repeat</keyword>
<dbReference type="OrthoDB" id="1577640at2759"/>
<dbReference type="InterPro" id="IPR036770">
    <property type="entry name" value="Ankyrin_rpt-contain_sf"/>
</dbReference>
<dbReference type="InterPro" id="IPR056884">
    <property type="entry name" value="NPHP3-like_N"/>
</dbReference>
<dbReference type="PANTHER" id="PTHR10039:SF16">
    <property type="entry name" value="GPI INOSITOL-DEACYLASE"/>
    <property type="match status" value="1"/>
</dbReference>